<evidence type="ECO:0000256" key="1">
    <source>
        <dbReference type="ARBA" id="ARBA00004651"/>
    </source>
</evidence>
<accession>A0A0N5AQX7</accession>
<dbReference type="GO" id="GO:0043410">
    <property type="term" value="P:positive regulation of MAPK cascade"/>
    <property type="evidence" value="ECO:0007669"/>
    <property type="project" value="TreeGrafter"/>
</dbReference>
<evidence type="ECO:0000256" key="9">
    <source>
        <dbReference type="RuleBase" id="RU000688"/>
    </source>
</evidence>
<dbReference type="Gene3D" id="1.20.1070.10">
    <property type="entry name" value="Rhodopsin 7-helix transmembrane proteins"/>
    <property type="match status" value="1"/>
</dbReference>
<keyword evidence="4 10" id="KW-1133">Transmembrane helix</keyword>
<evidence type="ECO:0000256" key="10">
    <source>
        <dbReference type="SAM" id="Phobius"/>
    </source>
</evidence>
<dbReference type="PANTHER" id="PTHR24248">
    <property type="entry name" value="ADRENERGIC RECEPTOR-RELATED G-PROTEIN COUPLED RECEPTOR"/>
    <property type="match status" value="1"/>
</dbReference>
<feature type="transmembrane region" description="Helical" evidence="10">
    <location>
        <begin position="51"/>
        <end position="76"/>
    </location>
</feature>
<keyword evidence="6 10" id="KW-0472">Membrane</keyword>
<dbReference type="PANTHER" id="PTHR24248:SF72">
    <property type="entry name" value="G-PROTEIN COUPLED RECEPTORS FAMILY 1 PROFILE DOMAIN-CONTAINING PROTEIN"/>
    <property type="match status" value="1"/>
</dbReference>
<dbReference type="PROSITE" id="PS50262">
    <property type="entry name" value="G_PROTEIN_RECEP_F1_2"/>
    <property type="match status" value="1"/>
</dbReference>
<dbReference type="InterPro" id="IPR000276">
    <property type="entry name" value="GPCR_Rhodpsn"/>
</dbReference>
<dbReference type="Pfam" id="PF00001">
    <property type="entry name" value="7tm_1"/>
    <property type="match status" value="1"/>
</dbReference>
<keyword evidence="7 9" id="KW-0675">Receptor</keyword>
<evidence type="ECO:0000256" key="8">
    <source>
        <dbReference type="ARBA" id="ARBA00023224"/>
    </source>
</evidence>
<evidence type="ECO:0000259" key="11">
    <source>
        <dbReference type="PROSITE" id="PS50262"/>
    </source>
</evidence>
<organism evidence="12 13">
    <name type="scientific">Syphacia muris</name>
    <dbReference type="NCBI Taxonomy" id="451379"/>
    <lineage>
        <taxon>Eukaryota</taxon>
        <taxon>Metazoa</taxon>
        <taxon>Ecdysozoa</taxon>
        <taxon>Nematoda</taxon>
        <taxon>Chromadorea</taxon>
        <taxon>Rhabditida</taxon>
        <taxon>Spirurina</taxon>
        <taxon>Oxyuridomorpha</taxon>
        <taxon>Oxyuroidea</taxon>
        <taxon>Oxyuridae</taxon>
        <taxon>Syphacia</taxon>
    </lineage>
</organism>
<keyword evidence="5 9" id="KW-0297">G-protein coupled receptor</keyword>
<dbReference type="SUPFAM" id="SSF81321">
    <property type="entry name" value="Family A G protein-coupled receptor-like"/>
    <property type="match status" value="1"/>
</dbReference>
<dbReference type="InterPro" id="IPR017452">
    <property type="entry name" value="GPCR_Rhodpsn_7TM"/>
</dbReference>
<comment type="subcellular location">
    <subcellularLocation>
        <location evidence="1">Cell membrane</location>
        <topology evidence="1">Multi-pass membrane protein</topology>
    </subcellularLocation>
</comment>
<keyword evidence="8 9" id="KW-0807">Transducer</keyword>
<feature type="transmembrane region" description="Helical" evidence="10">
    <location>
        <begin position="88"/>
        <end position="109"/>
    </location>
</feature>
<dbReference type="AlphaFoldDB" id="A0A0N5AQX7"/>
<dbReference type="Proteomes" id="UP000046393">
    <property type="component" value="Unplaced"/>
</dbReference>
<sequence length="467" mass="53264">MLSQNQKAHMPFPLLILFTVIASIIIVLTILGNLLVLCFKARVGRTNTTLFVWNLGLTDFLVGIFVLPLGVLHIVSNEWLFGRTLCRLWVAADVTFCTCSVVTICVISADRYLAVTRPLRYKSTITKTKVVCMIIIIWLFSISVLLATVRWSQPDNFTETRCFVGNEILYLAHSVVFAFFLPAAVTLTLYWRIYELARNRQKALDRGFLMILGHNMNFLTNTITQQTFLRVHTGKANGMFEQQRRVLRTHERIAKTLGVVSCSFLFCWLPFFTLYLTNNHCDCIPTNLIEIASWLGYCNSMLNPVIYSFTIKEFKKSAIRLILPPWRGLHRLCKFIPPPDEHYALRISRCGAKARFESAEASKLGLQRRGHQNSDLFSKRHNNVSDGSSAVVINEKCSNCALSAADSVCSNKLDPIQQQQQLKQQQQCRHLLRATRANTEKRKMSINDITCIMLTKRTSSEHSKCIK</sequence>
<dbReference type="GO" id="GO:0007200">
    <property type="term" value="P:phospholipase C-activating G protein-coupled receptor signaling pathway"/>
    <property type="evidence" value="ECO:0007669"/>
    <property type="project" value="TreeGrafter"/>
</dbReference>
<proteinExistence type="inferred from homology"/>
<dbReference type="WBParaSite" id="SMUV_0000710401-mRNA-1">
    <property type="protein sequence ID" value="SMUV_0000710401-mRNA-1"/>
    <property type="gene ID" value="SMUV_0000710401"/>
</dbReference>
<evidence type="ECO:0000256" key="5">
    <source>
        <dbReference type="ARBA" id="ARBA00023040"/>
    </source>
</evidence>
<feature type="transmembrane region" description="Helical" evidence="10">
    <location>
        <begin position="253"/>
        <end position="276"/>
    </location>
</feature>
<dbReference type="STRING" id="451379.A0A0N5AQX7"/>
<feature type="transmembrane region" description="Helical" evidence="10">
    <location>
        <begin position="130"/>
        <end position="148"/>
    </location>
</feature>
<name>A0A0N5AQX7_9BILA</name>
<evidence type="ECO:0000313" key="13">
    <source>
        <dbReference type="WBParaSite" id="SMUV_0000710401-mRNA-1"/>
    </source>
</evidence>
<evidence type="ECO:0000256" key="4">
    <source>
        <dbReference type="ARBA" id="ARBA00022989"/>
    </source>
</evidence>
<evidence type="ECO:0000256" key="3">
    <source>
        <dbReference type="ARBA" id="ARBA00022692"/>
    </source>
</evidence>
<dbReference type="GO" id="GO:0005886">
    <property type="term" value="C:plasma membrane"/>
    <property type="evidence" value="ECO:0007669"/>
    <property type="project" value="UniProtKB-SubCell"/>
</dbReference>
<comment type="similarity">
    <text evidence="9">Belongs to the G-protein coupled receptor 1 family.</text>
</comment>
<dbReference type="GO" id="GO:0007267">
    <property type="term" value="P:cell-cell signaling"/>
    <property type="evidence" value="ECO:0007669"/>
    <property type="project" value="TreeGrafter"/>
</dbReference>
<reference evidence="13" key="1">
    <citation type="submission" date="2017-02" db="UniProtKB">
        <authorList>
            <consortium name="WormBaseParasite"/>
        </authorList>
    </citation>
    <scope>IDENTIFICATION</scope>
</reference>
<feature type="transmembrane region" description="Helical" evidence="10">
    <location>
        <begin position="12"/>
        <end position="39"/>
    </location>
</feature>
<dbReference type="PROSITE" id="PS00237">
    <property type="entry name" value="G_PROTEIN_RECEP_F1_1"/>
    <property type="match status" value="1"/>
</dbReference>
<keyword evidence="2" id="KW-1003">Cell membrane</keyword>
<evidence type="ECO:0000256" key="6">
    <source>
        <dbReference type="ARBA" id="ARBA00023136"/>
    </source>
</evidence>
<dbReference type="GO" id="GO:0071880">
    <property type="term" value="P:adenylate cyclase-activating adrenergic receptor signaling pathway"/>
    <property type="evidence" value="ECO:0007669"/>
    <property type="project" value="TreeGrafter"/>
</dbReference>
<dbReference type="GO" id="GO:0007204">
    <property type="term" value="P:positive regulation of cytosolic calcium ion concentration"/>
    <property type="evidence" value="ECO:0007669"/>
    <property type="project" value="TreeGrafter"/>
</dbReference>
<dbReference type="CDD" id="cd14967">
    <property type="entry name" value="7tmA_amine_R-like"/>
    <property type="match status" value="1"/>
</dbReference>
<feature type="transmembrane region" description="Helical" evidence="10">
    <location>
        <begin position="168"/>
        <end position="191"/>
    </location>
</feature>
<evidence type="ECO:0000256" key="2">
    <source>
        <dbReference type="ARBA" id="ARBA00022475"/>
    </source>
</evidence>
<evidence type="ECO:0000256" key="7">
    <source>
        <dbReference type="ARBA" id="ARBA00023170"/>
    </source>
</evidence>
<protein>
    <submittedName>
        <fullName evidence="13">G_PROTEIN_RECEP_F1_2 domain-containing protein</fullName>
    </submittedName>
</protein>
<feature type="domain" description="G-protein coupled receptors family 1 profile" evidence="11">
    <location>
        <begin position="22"/>
        <end position="307"/>
    </location>
</feature>
<dbReference type="PRINTS" id="PR00237">
    <property type="entry name" value="GPCRRHODOPSN"/>
</dbReference>
<evidence type="ECO:0000313" key="12">
    <source>
        <dbReference type="Proteomes" id="UP000046393"/>
    </source>
</evidence>
<dbReference type="GO" id="GO:0004937">
    <property type="term" value="F:alpha1-adrenergic receptor activity"/>
    <property type="evidence" value="ECO:0007669"/>
    <property type="project" value="TreeGrafter"/>
</dbReference>
<keyword evidence="3 9" id="KW-0812">Transmembrane</keyword>
<keyword evidence="12" id="KW-1185">Reference proteome</keyword>